<evidence type="ECO:0000313" key="1">
    <source>
        <dbReference type="EMBL" id="JAP09517.1"/>
    </source>
</evidence>
<protein>
    <submittedName>
        <fullName evidence="1">Putative ovule protein</fullName>
    </submittedName>
</protein>
<proteinExistence type="predicted"/>
<accession>A0A0V0GNY8</accession>
<sequence>MPSDLFFKSFVYGTQMLLFLLSALLLHAFSLIYSDWLFSPCLLESEIQSFCQLHMYFLSN</sequence>
<dbReference type="EMBL" id="GEDG01034860">
    <property type="protein sequence ID" value="JAP09517.1"/>
    <property type="molecule type" value="Transcribed_RNA"/>
</dbReference>
<dbReference type="AlphaFoldDB" id="A0A0V0GNY8"/>
<reference evidence="1" key="1">
    <citation type="submission" date="2015-12" db="EMBL/GenBank/DDBJ databases">
        <title>Gene expression during late stages of embryo sac development: a critical building block for successful pollen-pistil interactions.</title>
        <authorList>
            <person name="Liu Y."/>
            <person name="Joly V."/>
            <person name="Sabar M."/>
            <person name="Matton D.P."/>
        </authorList>
    </citation>
    <scope>NUCLEOTIDE SEQUENCE</scope>
</reference>
<name>A0A0V0GNY8_SOLCH</name>
<organism evidence="1">
    <name type="scientific">Solanum chacoense</name>
    <name type="common">Chaco potato</name>
    <dbReference type="NCBI Taxonomy" id="4108"/>
    <lineage>
        <taxon>Eukaryota</taxon>
        <taxon>Viridiplantae</taxon>
        <taxon>Streptophyta</taxon>
        <taxon>Embryophyta</taxon>
        <taxon>Tracheophyta</taxon>
        <taxon>Spermatophyta</taxon>
        <taxon>Magnoliopsida</taxon>
        <taxon>eudicotyledons</taxon>
        <taxon>Gunneridae</taxon>
        <taxon>Pentapetalae</taxon>
        <taxon>asterids</taxon>
        <taxon>lamiids</taxon>
        <taxon>Solanales</taxon>
        <taxon>Solanaceae</taxon>
        <taxon>Solanoideae</taxon>
        <taxon>Solaneae</taxon>
        <taxon>Solanum</taxon>
    </lineage>
</organism>